<evidence type="ECO:0000313" key="4">
    <source>
        <dbReference type="EMBL" id="RLP77858.1"/>
    </source>
</evidence>
<evidence type="ECO:0000313" key="5">
    <source>
        <dbReference type="Proteomes" id="UP000272503"/>
    </source>
</evidence>
<name>A0A3L7ADR8_9MICO</name>
<evidence type="ECO:0000256" key="2">
    <source>
        <dbReference type="PIRSR" id="PIRSR639069-2"/>
    </source>
</evidence>
<dbReference type="Pfam" id="PF05448">
    <property type="entry name" value="AXE1"/>
    <property type="match status" value="1"/>
</dbReference>
<comment type="caution">
    <text evidence="4">The sequence shown here is derived from an EMBL/GenBank/DDBJ whole genome shotgun (WGS) entry which is preliminary data.</text>
</comment>
<dbReference type="Gene3D" id="3.40.50.1820">
    <property type="entry name" value="alpha/beta hydrolase"/>
    <property type="match status" value="1"/>
</dbReference>
<feature type="active site" description="Nucleophile" evidence="1">
    <location>
        <position position="189"/>
    </location>
</feature>
<feature type="domain" description="Acetyl xylan esterase" evidence="3">
    <location>
        <begin position="8"/>
        <end position="320"/>
    </location>
</feature>
<dbReference type="PANTHER" id="PTHR40111:SF1">
    <property type="entry name" value="CEPHALOSPORIN-C DEACETYLASE"/>
    <property type="match status" value="1"/>
</dbReference>
<organism evidence="4 5">
    <name type="scientific">Mycetocola tolaasinivorans</name>
    <dbReference type="NCBI Taxonomy" id="76635"/>
    <lineage>
        <taxon>Bacteria</taxon>
        <taxon>Bacillati</taxon>
        <taxon>Actinomycetota</taxon>
        <taxon>Actinomycetes</taxon>
        <taxon>Micrococcales</taxon>
        <taxon>Microbacteriaceae</taxon>
        <taxon>Mycetocola</taxon>
    </lineage>
</organism>
<protein>
    <submittedName>
        <fullName evidence="4">Acetylesterase</fullName>
    </submittedName>
</protein>
<evidence type="ECO:0000259" key="3">
    <source>
        <dbReference type="Pfam" id="PF05448"/>
    </source>
</evidence>
<dbReference type="PANTHER" id="PTHR40111">
    <property type="entry name" value="CEPHALOSPORIN-C DEACETYLASE"/>
    <property type="match status" value="1"/>
</dbReference>
<dbReference type="RefSeq" id="WP_121646951.1">
    <property type="nucleotide sequence ID" value="NZ_RCUX01000001.1"/>
</dbReference>
<dbReference type="EMBL" id="RCUX01000001">
    <property type="protein sequence ID" value="RLP77858.1"/>
    <property type="molecule type" value="Genomic_DNA"/>
</dbReference>
<dbReference type="InterPro" id="IPR039069">
    <property type="entry name" value="CE7"/>
</dbReference>
<dbReference type="InterPro" id="IPR008391">
    <property type="entry name" value="AXE1_dom"/>
</dbReference>
<dbReference type="GO" id="GO:0052689">
    <property type="term" value="F:carboxylic ester hydrolase activity"/>
    <property type="evidence" value="ECO:0007669"/>
    <property type="project" value="TreeGrafter"/>
</dbReference>
<dbReference type="Proteomes" id="UP000272503">
    <property type="component" value="Unassembled WGS sequence"/>
</dbReference>
<dbReference type="AlphaFoldDB" id="A0A3L7ADR8"/>
<feature type="binding site" evidence="2">
    <location>
        <position position="95"/>
    </location>
    <ligand>
        <name>substrate</name>
    </ligand>
</feature>
<feature type="active site" description="Charge relay system" evidence="1">
    <location>
        <position position="275"/>
    </location>
</feature>
<feature type="active site" description="Charge relay system" evidence="1">
    <location>
        <position position="304"/>
    </location>
</feature>
<sequence length="326" mass="35035">MLVEPDIEWVRGYQGVATAPDDLEAFWTQTLDEAAAFPLNARFVRVAERLRLVDVYDVTFAGFAGQDVRAWLRVPAGTDLDAAGDLAAVVTFVGYGGGRGEPEDDLFWASSGFAHLHMDTRGQGSAWSRGDTGDVATQGPTVPGHMTRGIQNPQDYYYRRLITDAVRAVDVALGVAAIDSSRVAVQGHSQGGGLALAVSGLRSDVGAVIAQEPFLSDFPRSVRAATQKPYREIGEYLAIHRGDAAEVFGVLSYFDVSNLVGRATAPALISVGLMDPVCLPSTVYAAYNRYAGDKRIIEWEFNGHEGGQTFTTRTAVAFLDEVLAAK</sequence>
<dbReference type="InterPro" id="IPR029058">
    <property type="entry name" value="AB_hydrolase_fold"/>
</dbReference>
<gene>
    <name evidence="4" type="ORF">D9V32_00540</name>
</gene>
<dbReference type="SUPFAM" id="SSF53474">
    <property type="entry name" value="alpha/beta-Hydrolases"/>
    <property type="match status" value="1"/>
</dbReference>
<reference evidence="4 5" key="1">
    <citation type="submission" date="2018-10" db="EMBL/GenBank/DDBJ databases">
        <authorList>
            <person name="Li J."/>
        </authorList>
    </citation>
    <scope>NUCLEOTIDE SEQUENCE [LARGE SCALE GENOMIC DNA]</scope>
    <source>
        <strain evidence="4 5">IF 016277</strain>
    </source>
</reference>
<dbReference type="OrthoDB" id="9770528at2"/>
<accession>A0A3L7ADR8</accession>
<proteinExistence type="predicted"/>
<evidence type="ECO:0000256" key="1">
    <source>
        <dbReference type="PIRSR" id="PIRSR639069-1"/>
    </source>
</evidence>
<dbReference type="GO" id="GO:0005976">
    <property type="term" value="P:polysaccharide metabolic process"/>
    <property type="evidence" value="ECO:0007669"/>
    <property type="project" value="TreeGrafter"/>
</dbReference>
<keyword evidence="5" id="KW-1185">Reference proteome</keyword>